<evidence type="ECO:0000313" key="3">
    <source>
        <dbReference type="Proteomes" id="UP000594468"/>
    </source>
</evidence>
<dbReference type="AlphaFoldDB" id="A0A7S8E6U0"/>
<keyword evidence="3" id="KW-1185">Reference proteome</keyword>
<proteinExistence type="predicted"/>
<organism evidence="2 3">
    <name type="scientific">Phototrophicus methaneseepsis</name>
    <dbReference type="NCBI Taxonomy" id="2710758"/>
    <lineage>
        <taxon>Bacteria</taxon>
        <taxon>Bacillati</taxon>
        <taxon>Chloroflexota</taxon>
        <taxon>Candidatus Thermofontia</taxon>
        <taxon>Phototrophicales</taxon>
        <taxon>Phototrophicaceae</taxon>
        <taxon>Phototrophicus</taxon>
    </lineage>
</organism>
<accession>A0A7S8E6U0</accession>
<evidence type="ECO:0000313" key="2">
    <source>
        <dbReference type="EMBL" id="QPC81429.1"/>
    </source>
</evidence>
<gene>
    <name evidence="2" type="ORF">G4Y79_17235</name>
</gene>
<dbReference type="KEGG" id="pmet:G4Y79_17235"/>
<evidence type="ECO:0000256" key="1">
    <source>
        <dbReference type="SAM" id="MobiDB-lite"/>
    </source>
</evidence>
<protein>
    <submittedName>
        <fullName evidence="2">Uncharacterized protein</fullName>
    </submittedName>
</protein>
<feature type="region of interest" description="Disordered" evidence="1">
    <location>
        <begin position="1"/>
        <end position="22"/>
    </location>
</feature>
<reference evidence="2 3" key="1">
    <citation type="submission" date="2020-02" db="EMBL/GenBank/DDBJ databases">
        <authorList>
            <person name="Zheng R.K."/>
            <person name="Sun C.M."/>
        </authorList>
    </citation>
    <scope>NUCLEOTIDE SEQUENCE [LARGE SCALE GENOMIC DNA]</scope>
    <source>
        <strain evidence="3">rifampicinis</strain>
    </source>
</reference>
<dbReference type="Proteomes" id="UP000594468">
    <property type="component" value="Chromosome"/>
</dbReference>
<sequence length="47" mass="4944">MNAIHHRDAIGMQSGDHPMASAPALNTTHRLMIIGAAQLIEVPAGRA</sequence>
<dbReference type="EMBL" id="CP062983">
    <property type="protein sequence ID" value="QPC81429.1"/>
    <property type="molecule type" value="Genomic_DNA"/>
</dbReference>
<dbReference type="RefSeq" id="WP_195169502.1">
    <property type="nucleotide sequence ID" value="NZ_CP062983.1"/>
</dbReference>
<name>A0A7S8E6U0_9CHLR</name>